<dbReference type="RefSeq" id="WP_188961106.1">
    <property type="nucleotide sequence ID" value="NZ_BMOE01000002.1"/>
</dbReference>
<dbReference type="InterPro" id="IPR023809">
    <property type="entry name" value="Thiopep_bacteriocin_synth_dom"/>
</dbReference>
<protein>
    <recommendedName>
        <fullName evidence="1">Thiopeptide-type bacteriocin biosynthesis domain-containing protein</fullName>
    </recommendedName>
</protein>
<dbReference type="AlphaFoldDB" id="A0A917UM05"/>
<gene>
    <name evidence="2" type="ORF">GCM10008939_09340</name>
</gene>
<keyword evidence="3" id="KW-1185">Reference proteome</keyword>
<dbReference type="EMBL" id="BMOE01000002">
    <property type="protein sequence ID" value="GGJ67213.1"/>
    <property type="molecule type" value="Genomic_DNA"/>
</dbReference>
<evidence type="ECO:0000313" key="2">
    <source>
        <dbReference type="EMBL" id="GGJ67213.1"/>
    </source>
</evidence>
<organism evidence="2 3">
    <name type="scientific">Deinococcus aquiradiocola</name>
    <dbReference type="NCBI Taxonomy" id="393059"/>
    <lineage>
        <taxon>Bacteria</taxon>
        <taxon>Thermotogati</taxon>
        <taxon>Deinococcota</taxon>
        <taxon>Deinococci</taxon>
        <taxon>Deinococcales</taxon>
        <taxon>Deinococcaceae</taxon>
        <taxon>Deinococcus</taxon>
    </lineage>
</organism>
<dbReference type="Pfam" id="PF14028">
    <property type="entry name" value="Lant_dehydr_C"/>
    <property type="match status" value="1"/>
</dbReference>
<proteinExistence type="predicted"/>
<sequence>MLDGHDWISVHAFSHAGTGPLVAGAVAPQLRHWQATGRVRNSFYLNHWEGGPHVRVRLLPTDPADAGALQRDLTSALQAYLAGRSGRAMPPEQYRQLVEQGQALERGASDLPLHPDGTVVPWAYRPEWERFGGPERAASVIRVFGVSSALAGAVNEADWSAPRRISLALQGALWTLHRVIPSGQALLDALSHAARFWSASPGDAFQPPGVGMNALPRTEDSALRRWTAELLTGAEPRTHPFARTLSDEIQRHVADPGSESASMALDLLHLHHNRLGFSVWHEARTWTTLLQAVHHTIKGERYAH</sequence>
<accession>A0A917UM05</accession>
<dbReference type="Proteomes" id="UP000635726">
    <property type="component" value="Unassembled WGS sequence"/>
</dbReference>
<comment type="caution">
    <text evidence="2">The sequence shown here is derived from an EMBL/GenBank/DDBJ whole genome shotgun (WGS) entry which is preliminary data.</text>
</comment>
<name>A0A917UM05_9DEIO</name>
<reference evidence="2" key="2">
    <citation type="submission" date="2020-09" db="EMBL/GenBank/DDBJ databases">
        <authorList>
            <person name="Sun Q."/>
            <person name="Ohkuma M."/>
        </authorList>
    </citation>
    <scope>NUCLEOTIDE SEQUENCE</scope>
    <source>
        <strain evidence="2">JCM 14371</strain>
    </source>
</reference>
<evidence type="ECO:0000313" key="3">
    <source>
        <dbReference type="Proteomes" id="UP000635726"/>
    </source>
</evidence>
<feature type="domain" description="Thiopeptide-type bacteriocin biosynthesis" evidence="1">
    <location>
        <begin position="7"/>
        <end position="291"/>
    </location>
</feature>
<reference evidence="2" key="1">
    <citation type="journal article" date="2014" name="Int. J. Syst. Evol. Microbiol.">
        <title>Complete genome sequence of Corynebacterium casei LMG S-19264T (=DSM 44701T), isolated from a smear-ripened cheese.</title>
        <authorList>
            <consortium name="US DOE Joint Genome Institute (JGI-PGF)"/>
            <person name="Walter F."/>
            <person name="Albersmeier A."/>
            <person name="Kalinowski J."/>
            <person name="Ruckert C."/>
        </authorList>
    </citation>
    <scope>NUCLEOTIDE SEQUENCE</scope>
    <source>
        <strain evidence="2">JCM 14371</strain>
    </source>
</reference>
<evidence type="ECO:0000259" key="1">
    <source>
        <dbReference type="Pfam" id="PF14028"/>
    </source>
</evidence>